<evidence type="ECO:0000313" key="2">
    <source>
        <dbReference type="EMBL" id="ORC34316.1"/>
    </source>
</evidence>
<dbReference type="EMBL" id="MWQY01000014">
    <property type="protein sequence ID" value="ORC34316.1"/>
    <property type="molecule type" value="Genomic_DNA"/>
</dbReference>
<protein>
    <recommendedName>
        <fullName evidence="1">ABM domain-containing protein</fullName>
    </recommendedName>
</protein>
<feature type="domain" description="ABM" evidence="1">
    <location>
        <begin position="1"/>
        <end position="74"/>
    </location>
</feature>
<organism evidence="2 3">
    <name type="scientific">Marispirochaeta aestuarii</name>
    <dbReference type="NCBI Taxonomy" id="1963862"/>
    <lineage>
        <taxon>Bacteria</taxon>
        <taxon>Pseudomonadati</taxon>
        <taxon>Spirochaetota</taxon>
        <taxon>Spirochaetia</taxon>
        <taxon>Spirochaetales</taxon>
        <taxon>Spirochaetaceae</taxon>
        <taxon>Marispirochaeta</taxon>
    </lineage>
</organism>
<dbReference type="RefSeq" id="WP_083051573.1">
    <property type="nucleotide sequence ID" value="NZ_MWQY01000014.1"/>
</dbReference>
<comment type="caution">
    <text evidence="2">The sequence shown here is derived from an EMBL/GenBank/DDBJ whole genome shotgun (WGS) entry which is preliminary data.</text>
</comment>
<dbReference type="InterPro" id="IPR007138">
    <property type="entry name" value="ABM_dom"/>
</dbReference>
<evidence type="ECO:0000259" key="1">
    <source>
        <dbReference type="Pfam" id="PF03992"/>
    </source>
</evidence>
<keyword evidence="3" id="KW-1185">Reference proteome</keyword>
<dbReference type="AlphaFoldDB" id="A0A1Y1RW64"/>
<dbReference type="InterPro" id="IPR011008">
    <property type="entry name" value="Dimeric_a/b-barrel"/>
</dbReference>
<dbReference type="Proteomes" id="UP000192343">
    <property type="component" value="Unassembled WGS sequence"/>
</dbReference>
<evidence type="ECO:0000313" key="3">
    <source>
        <dbReference type="Proteomes" id="UP000192343"/>
    </source>
</evidence>
<name>A0A1Y1RW64_9SPIO</name>
<dbReference type="OrthoDB" id="7210742at2"/>
<reference evidence="2 3" key="1">
    <citation type="submission" date="2017-03" db="EMBL/GenBank/DDBJ databases">
        <title>Draft Genome sequence of Marispirochaeta sp. strain JC444.</title>
        <authorList>
            <person name="Shivani Y."/>
            <person name="Subhash Y."/>
            <person name="Sasikala C."/>
            <person name="Ramana C."/>
        </authorList>
    </citation>
    <scope>NUCLEOTIDE SEQUENCE [LARGE SCALE GENOMIC DNA]</scope>
    <source>
        <strain evidence="2 3">JC444</strain>
    </source>
</reference>
<dbReference type="Gene3D" id="3.30.70.100">
    <property type="match status" value="1"/>
</dbReference>
<gene>
    <name evidence="2" type="ORF">B4O97_13470</name>
</gene>
<accession>A0A1Y1RW64</accession>
<dbReference type="SUPFAM" id="SSF54909">
    <property type="entry name" value="Dimeric alpha+beta barrel"/>
    <property type="match status" value="1"/>
</dbReference>
<dbReference type="Pfam" id="PF03992">
    <property type="entry name" value="ABM"/>
    <property type="match status" value="1"/>
</dbReference>
<proteinExistence type="predicted"/>
<sequence length="95" mass="11093">MIELQIFLEVLPGKEEKLKITFRDIFVPAVSIQQGFISVHLLKYGNAMRCYQIQLRFETEQMRLAWVASDEHQDSFPRLAELCSSVSWQGFELVN</sequence>